<evidence type="ECO:0000313" key="2">
    <source>
        <dbReference type="EMBL" id="RVU00631.1"/>
    </source>
</evidence>
<dbReference type="AlphaFoldDB" id="A0A3S2VM99"/>
<accession>A0A3S2VM99</accession>
<evidence type="ECO:0008006" key="4">
    <source>
        <dbReference type="Google" id="ProtNLM"/>
    </source>
</evidence>
<name>A0A3S2VM99_9SPHI</name>
<sequence length="139" mass="15850">MKNPILILLMLVSAAAVTGCKKSHEFIYAPSTPIEKDTVLVKLLRVETTKGTDRDGDYYTDRFYLETKKDLKFIKAGHQAVPAAELSKNIVFEDSVDGPILTLMRREKNASYELETVWSVPETRDNYIFKCQFKAVNEQ</sequence>
<comment type="caution">
    <text evidence="2">The sequence shown here is derived from an EMBL/GenBank/DDBJ whole genome shotgun (WGS) entry which is preliminary data.</text>
</comment>
<gene>
    <name evidence="2" type="ORF">EOD41_11560</name>
</gene>
<dbReference type="OrthoDB" id="9801927at2"/>
<evidence type="ECO:0000256" key="1">
    <source>
        <dbReference type="SAM" id="SignalP"/>
    </source>
</evidence>
<organism evidence="2 3">
    <name type="scientific">Mucilaginibacter limnophilus</name>
    <dbReference type="NCBI Taxonomy" id="1932778"/>
    <lineage>
        <taxon>Bacteria</taxon>
        <taxon>Pseudomonadati</taxon>
        <taxon>Bacteroidota</taxon>
        <taxon>Sphingobacteriia</taxon>
        <taxon>Sphingobacteriales</taxon>
        <taxon>Sphingobacteriaceae</taxon>
        <taxon>Mucilaginibacter</taxon>
    </lineage>
</organism>
<keyword evidence="3" id="KW-1185">Reference proteome</keyword>
<keyword evidence="1" id="KW-0732">Signal</keyword>
<protein>
    <recommendedName>
        <fullName evidence="4">Lipoprotein</fullName>
    </recommendedName>
</protein>
<dbReference type="EMBL" id="SACK01000004">
    <property type="protein sequence ID" value="RVU00631.1"/>
    <property type="molecule type" value="Genomic_DNA"/>
</dbReference>
<evidence type="ECO:0000313" key="3">
    <source>
        <dbReference type="Proteomes" id="UP000282759"/>
    </source>
</evidence>
<dbReference type="RefSeq" id="WP_127704974.1">
    <property type="nucleotide sequence ID" value="NZ_SACK01000004.1"/>
</dbReference>
<reference evidence="2 3" key="1">
    <citation type="submission" date="2019-01" db="EMBL/GenBank/DDBJ databases">
        <authorList>
            <person name="Chen W.-M."/>
        </authorList>
    </citation>
    <scope>NUCLEOTIDE SEQUENCE [LARGE SCALE GENOMIC DNA]</scope>
    <source>
        <strain evidence="2 3">YBJ-36</strain>
    </source>
</reference>
<proteinExistence type="predicted"/>
<feature type="signal peptide" evidence="1">
    <location>
        <begin position="1"/>
        <end position="18"/>
    </location>
</feature>
<dbReference type="PROSITE" id="PS51257">
    <property type="entry name" value="PROKAR_LIPOPROTEIN"/>
    <property type="match status" value="1"/>
</dbReference>
<feature type="chain" id="PRO_5018663000" description="Lipoprotein" evidence="1">
    <location>
        <begin position="19"/>
        <end position="139"/>
    </location>
</feature>
<dbReference type="Proteomes" id="UP000282759">
    <property type="component" value="Unassembled WGS sequence"/>
</dbReference>